<feature type="region of interest" description="Disordered" evidence="1">
    <location>
        <begin position="1"/>
        <end position="93"/>
    </location>
</feature>
<evidence type="ECO:0000256" key="1">
    <source>
        <dbReference type="SAM" id="MobiDB-lite"/>
    </source>
</evidence>
<organism evidence="2 3">
    <name type="scientific">Aeromonas phage JELG-KS1</name>
    <dbReference type="NCBI Taxonomy" id="2951233"/>
    <lineage>
        <taxon>Viruses</taxon>
        <taxon>Duplodnaviria</taxon>
        <taxon>Heunggongvirae</taxon>
        <taxon>Uroviricota</taxon>
        <taxon>Caudoviricetes</taxon>
        <taxon>Autographivirales</taxon>
        <taxon>Autotranscriptaviridae</taxon>
        <taxon>Studiervirinae</taxon>
        <taxon>Jelgvirus</taxon>
        <taxon>Jelgvirus JELGKS1</taxon>
    </lineage>
</organism>
<feature type="compositionally biased region" description="Polar residues" evidence="1">
    <location>
        <begin position="57"/>
        <end position="67"/>
    </location>
</feature>
<accession>A0A9E7NND1</accession>
<feature type="compositionally biased region" description="Basic residues" evidence="1">
    <location>
        <begin position="1"/>
        <end position="12"/>
    </location>
</feature>
<protein>
    <submittedName>
        <fullName evidence="2">Tail assembly protein</fullName>
    </submittedName>
</protein>
<keyword evidence="3" id="KW-1185">Reference proteome</keyword>
<proteinExistence type="predicted"/>
<evidence type="ECO:0000313" key="2">
    <source>
        <dbReference type="EMBL" id="UTQ78169.1"/>
    </source>
</evidence>
<dbReference type="Proteomes" id="UP001060072">
    <property type="component" value="Segment"/>
</dbReference>
<feature type="compositionally biased region" description="Basic and acidic residues" evidence="1">
    <location>
        <begin position="21"/>
        <end position="49"/>
    </location>
</feature>
<sequence length="93" mass="9788">MSSVKKALKKVTKAITGVDPDEGKRMEEEARRQAEEQAKMNAEKAKVDADAAMGQGESDTADPTQAASSKKKKLKEGRKGLSVSRAGGAGINV</sequence>
<name>A0A9E7NND1_9CAUD</name>
<dbReference type="EMBL" id="ON604651">
    <property type="protein sequence ID" value="UTQ78169.1"/>
    <property type="molecule type" value="Genomic_DNA"/>
</dbReference>
<evidence type="ECO:0000313" key="3">
    <source>
        <dbReference type="Proteomes" id="UP001060072"/>
    </source>
</evidence>
<reference evidence="2" key="1">
    <citation type="submission" date="2022-05" db="EMBL/GenBank/DDBJ databases">
        <title>Complete genome sequence of Aeromonas phage JELG-KS1.</title>
        <authorList>
            <person name="Svanberga K."/>
            <person name="Dislers A."/>
            <person name="Kazaks A."/>
            <person name="Zrelovs N."/>
        </authorList>
    </citation>
    <scope>NUCLEOTIDE SEQUENCE</scope>
</reference>